<gene>
    <name evidence="2" type="ORF">NG895_18615</name>
</gene>
<comment type="caution">
    <text evidence="2">The sequence shown here is derived from an EMBL/GenBank/DDBJ whole genome shotgun (WGS) entry which is preliminary data.</text>
</comment>
<dbReference type="AlphaFoldDB" id="A0A9X2FBG2"/>
<dbReference type="Proteomes" id="UP001155241">
    <property type="component" value="Unassembled WGS sequence"/>
</dbReference>
<feature type="coiled-coil region" evidence="1">
    <location>
        <begin position="30"/>
        <end position="57"/>
    </location>
</feature>
<organism evidence="2 3">
    <name type="scientific">Aeoliella straminimaris</name>
    <dbReference type="NCBI Taxonomy" id="2954799"/>
    <lineage>
        <taxon>Bacteria</taxon>
        <taxon>Pseudomonadati</taxon>
        <taxon>Planctomycetota</taxon>
        <taxon>Planctomycetia</taxon>
        <taxon>Pirellulales</taxon>
        <taxon>Lacipirellulaceae</taxon>
        <taxon>Aeoliella</taxon>
    </lineage>
</organism>
<name>A0A9X2FBG2_9BACT</name>
<accession>A0A9X2FBG2</accession>
<dbReference type="EMBL" id="JAMXLR010000062">
    <property type="protein sequence ID" value="MCO6045917.1"/>
    <property type="molecule type" value="Genomic_DNA"/>
</dbReference>
<evidence type="ECO:0000313" key="2">
    <source>
        <dbReference type="EMBL" id="MCO6045917.1"/>
    </source>
</evidence>
<keyword evidence="1" id="KW-0175">Coiled coil</keyword>
<dbReference type="RefSeq" id="WP_252854033.1">
    <property type="nucleotide sequence ID" value="NZ_JAMXLR010000062.1"/>
</dbReference>
<evidence type="ECO:0000256" key="1">
    <source>
        <dbReference type="SAM" id="Coils"/>
    </source>
</evidence>
<protein>
    <submittedName>
        <fullName evidence="2">Uncharacterized protein</fullName>
    </submittedName>
</protein>
<proteinExistence type="predicted"/>
<evidence type="ECO:0000313" key="3">
    <source>
        <dbReference type="Proteomes" id="UP001155241"/>
    </source>
</evidence>
<keyword evidence="3" id="KW-1185">Reference proteome</keyword>
<reference evidence="2" key="1">
    <citation type="submission" date="2022-06" db="EMBL/GenBank/DDBJ databases">
        <title>Aeoliella straminimaris, a novel planctomycete from sediments.</title>
        <authorList>
            <person name="Vitorino I.R."/>
            <person name="Lage O.M."/>
        </authorList>
    </citation>
    <scope>NUCLEOTIDE SEQUENCE</scope>
    <source>
        <strain evidence="2">ICT_H6.2</strain>
    </source>
</reference>
<sequence>MAWDHGGRYYTRSRKVNGRVMREYVGGGEMGAMAAELDALRREQREQERMLWKAEQEELAMFDEQVAKCCEYGEVIAAAAMTAAGFHFHRGEWRRRRDQKCPS</sequence>